<dbReference type="Gene3D" id="1.10.150.50">
    <property type="entry name" value="Transcription Factor, Ets-1"/>
    <property type="match status" value="1"/>
</dbReference>
<dbReference type="CDD" id="cd07302">
    <property type="entry name" value="CHD"/>
    <property type="match status" value="1"/>
</dbReference>
<dbReference type="Gene3D" id="3.40.50.300">
    <property type="entry name" value="P-loop containing nucleotide triphosphate hydrolases"/>
    <property type="match status" value="1"/>
</dbReference>
<dbReference type="Gene3D" id="1.25.40.10">
    <property type="entry name" value="Tetratricopeptide repeat domain"/>
    <property type="match status" value="1"/>
</dbReference>
<dbReference type="InterPro" id="IPR011990">
    <property type="entry name" value="TPR-like_helical_dom_sf"/>
</dbReference>
<evidence type="ECO:0000256" key="2">
    <source>
        <dbReference type="ARBA" id="ARBA00022840"/>
    </source>
</evidence>
<dbReference type="Pfam" id="PF00536">
    <property type="entry name" value="SAM_1"/>
    <property type="match status" value="1"/>
</dbReference>
<keyword evidence="1" id="KW-0547">Nucleotide-binding</keyword>
<dbReference type="SUPFAM" id="SSF55073">
    <property type="entry name" value="Nucleotide cyclase"/>
    <property type="match status" value="1"/>
</dbReference>
<dbReference type="InterPro" id="IPR013761">
    <property type="entry name" value="SAM/pointed_sf"/>
</dbReference>
<dbReference type="Pfam" id="PF00211">
    <property type="entry name" value="Guanylate_cyc"/>
    <property type="match status" value="1"/>
</dbReference>
<proteinExistence type="predicted"/>
<dbReference type="GO" id="GO:0004016">
    <property type="term" value="F:adenylate cyclase activity"/>
    <property type="evidence" value="ECO:0007669"/>
    <property type="project" value="TreeGrafter"/>
</dbReference>
<gene>
    <name evidence="5" type="ORF">HU230_21540</name>
</gene>
<dbReference type="InterPro" id="IPR029787">
    <property type="entry name" value="Nucleotide_cyclase"/>
</dbReference>
<dbReference type="CDD" id="cd09487">
    <property type="entry name" value="SAM_superfamily"/>
    <property type="match status" value="1"/>
</dbReference>
<dbReference type="GO" id="GO:0005524">
    <property type="term" value="F:ATP binding"/>
    <property type="evidence" value="ECO:0007669"/>
    <property type="project" value="UniProtKB-KW"/>
</dbReference>
<dbReference type="Gene3D" id="3.30.70.1230">
    <property type="entry name" value="Nucleotide cyclase"/>
    <property type="match status" value="1"/>
</dbReference>
<protein>
    <submittedName>
        <fullName evidence="5">AAA family ATPase</fullName>
    </submittedName>
</protein>
<dbReference type="GO" id="GO:0005737">
    <property type="term" value="C:cytoplasm"/>
    <property type="evidence" value="ECO:0007669"/>
    <property type="project" value="TreeGrafter"/>
</dbReference>
<dbReference type="PANTHER" id="PTHR16305">
    <property type="entry name" value="TESTICULAR SOLUBLE ADENYLYL CYCLASE"/>
    <property type="match status" value="1"/>
</dbReference>
<evidence type="ECO:0000313" key="5">
    <source>
        <dbReference type="EMBL" id="NVL08290.1"/>
    </source>
</evidence>
<dbReference type="GO" id="GO:0035556">
    <property type="term" value="P:intracellular signal transduction"/>
    <property type="evidence" value="ECO:0007669"/>
    <property type="project" value="InterPro"/>
</dbReference>
<evidence type="ECO:0000256" key="1">
    <source>
        <dbReference type="ARBA" id="ARBA00022741"/>
    </source>
</evidence>
<dbReference type="SMART" id="SM00044">
    <property type="entry name" value="CYCc"/>
    <property type="match status" value="1"/>
</dbReference>
<dbReference type="AlphaFoldDB" id="A0A973WS85"/>
<keyword evidence="2" id="KW-0067">ATP-binding</keyword>
<accession>A0A973WS85</accession>
<comment type="caution">
    <text evidence="5">The sequence shown here is derived from an EMBL/GenBank/DDBJ whole genome shotgun (WGS) entry which is preliminary data.</text>
</comment>
<dbReference type="PROSITE" id="PS50105">
    <property type="entry name" value="SAM_DOMAIN"/>
    <property type="match status" value="1"/>
</dbReference>
<dbReference type="SMART" id="SM00454">
    <property type="entry name" value="SAM"/>
    <property type="match status" value="1"/>
</dbReference>
<dbReference type="SUPFAM" id="SSF47769">
    <property type="entry name" value="SAM/Pointed domain"/>
    <property type="match status" value="1"/>
</dbReference>
<dbReference type="SUPFAM" id="SSF52540">
    <property type="entry name" value="P-loop containing nucleoside triphosphate hydrolases"/>
    <property type="match status" value="1"/>
</dbReference>
<dbReference type="RefSeq" id="WP_176531823.1">
    <property type="nucleotide sequence ID" value="NZ_CP088022.1"/>
</dbReference>
<dbReference type="SUPFAM" id="SSF48452">
    <property type="entry name" value="TPR-like"/>
    <property type="match status" value="1"/>
</dbReference>
<name>A0A973WS85_9BRAD</name>
<dbReference type="InterPro" id="IPR041664">
    <property type="entry name" value="AAA_16"/>
</dbReference>
<dbReference type="InterPro" id="IPR001054">
    <property type="entry name" value="A/G_cyclase"/>
</dbReference>
<evidence type="ECO:0000259" key="4">
    <source>
        <dbReference type="PROSITE" id="PS50125"/>
    </source>
</evidence>
<dbReference type="Pfam" id="PF13191">
    <property type="entry name" value="AAA_16"/>
    <property type="match status" value="1"/>
</dbReference>
<dbReference type="GO" id="GO:0009190">
    <property type="term" value="P:cyclic nucleotide biosynthetic process"/>
    <property type="evidence" value="ECO:0007669"/>
    <property type="project" value="InterPro"/>
</dbReference>
<dbReference type="InterPro" id="IPR027417">
    <property type="entry name" value="P-loop_NTPase"/>
</dbReference>
<sequence length="1113" mass="121003">MDIDGWLRRIGLEQYAQTFRDNAIDADVLRDLTDDHLRELGLPLGARLKLLRAVATLGTSEQPPASPEITPTAPRTDAERRQLTIMFCDLVGSTALSARLDPEDMREIVGAYHRCCADLITTAGGFVAKYMGDGVLAYFGYPQAHEHDAERAVRAGLALVEAVPKLATAAGVPLQVRVGIATGLVVVGDLLGAGAAQEHAVVGETPNLAARLQALAEPGAVVISLSTRRLAGGLFDYRDLGTVALKGFAETVPAWQVLGASVAESRFEALRASTTPLVGRGEEIDLLLRRWDQAKGGEGSVVLLSGEPGIGKSRIAETIVERLSGEPHTRLRQFCSPHHQDTALYPSITQLERAAGFRRDDTDEQRLTKLEAVLALAADDLREAVPLLAGLLSVPTGDRYPTLDFTPQRRKEKTLQALVAQVEGLAARQPVLLVVEDAHWADPTSLELFDLIVEWVPSLPLLAIVTFRPEFAPPWVGRPQVTLISLNRLPRRLRAEMIAHVTGGKVLPQEIADQITDRTDGVPLFIEELTKAVVESGLLVEAGDRYVTKGPVTPLAIPTSLQASLLARLDRLAPTRDVAQIAAALGRQFSHELISAVAAMPRQQLDDTLKQLVNAELIFRRGTPPDAQYTFKHALVQDAAYGTLLRSRRQQIHAHIAATLEDQFPDIAVAQPALLARHCTEAGLAEKAVVYWHKAGQQALARSAMTEAAAQFRKGLDALDGLPDGPGRRKQELNLQLALGWALSVKEGFSAPEVGETFARARALAEQIDRPEYLAPLFLGQWLFHLCRGEYKLALSLAEQLEKIGEARNHVVSQLGGRRANGLTRLVLGDFVAARALLERCHGLADPALRSGGGMLTPAFLYALMLADLAVTLAYLGYIDQARSRLNEALSVARRLRHAETLAEVLFRASWIAAITGSPEMQRHAEEFLALSTEYGFSFFFGWATAFHGASLTAVGQAHKGLTLLTQALEGLRANGTVANTSLALMWLAEAYAMVGQPADGLNCLAEAARIIETTEERDGEAELHRLRGDLLNATGDSSAAERSYHQALAVARLQSAKVFELRASISLARLWRKQDRRGEARDLLAPIYGWFTEGFDTLDLKEAKVLLDELRA</sequence>
<feature type="domain" description="Guanylate cyclase" evidence="4">
    <location>
        <begin position="84"/>
        <end position="213"/>
    </location>
</feature>
<dbReference type="PANTHER" id="PTHR16305:SF28">
    <property type="entry name" value="GUANYLATE CYCLASE DOMAIN-CONTAINING PROTEIN"/>
    <property type="match status" value="1"/>
</dbReference>
<reference evidence="5" key="1">
    <citation type="submission" date="2020-06" db="EMBL/GenBank/DDBJ databases">
        <title>Whole Genome Sequence of Bradyrhizobium sp. Strain 66S1MB.</title>
        <authorList>
            <person name="Bromfield E."/>
            <person name="Cloutier S."/>
        </authorList>
    </citation>
    <scope>NUCLEOTIDE SEQUENCE</scope>
    <source>
        <strain evidence="5">66S1MB</strain>
    </source>
</reference>
<organism evidence="5">
    <name type="scientific">Bradyrhizobium quebecense</name>
    <dbReference type="NCBI Taxonomy" id="2748629"/>
    <lineage>
        <taxon>Bacteria</taxon>
        <taxon>Pseudomonadati</taxon>
        <taxon>Pseudomonadota</taxon>
        <taxon>Alphaproteobacteria</taxon>
        <taxon>Hyphomicrobiales</taxon>
        <taxon>Nitrobacteraceae</taxon>
        <taxon>Bradyrhizobium</taxon>
    </lineage>
</organism>
<dbReference type="EMBL" id="JABWSX010000001">
    <property type="protein sequence ID" value="NVL08290.1"/>
    <property type="molecule type" value="Genomic_DNA"/>
</dbReference>
<dbReference type="PROSITE" id="PS50125">
    <property type="entry name" value="GUANYLATE_CYCLASE_2"/>
    <property type="match status" value="1"/>
</dbReference>
<evidence type="ECO:0000259" key="3">
    <source>
        <dbReference type="PROSITE" id="PS50105"/>
    </source>
</evidence>
<feature type="domain" description="SAM" evidence="3">
    <location>
        <begin position="1"/>
        <end position="42"/>
    </location>
</feature>
<dbReference type="InterPro" id="IPR001660">
    <property type="entry name" value="SAM"/>
</dbReference>